<feature type="signal peptide" evidence="5">
    <location>
        <begin position="1"/>
        <end position="28"/>
    </location>
</feature>
<evidence type="ECO:0000256" key="2">
    <source>
        <dbReference type="ARBA" id="ARBA00022448"/>
    </source>
</evidence>
<keyword evidence="4" id="KW-0029">Amino-acid transport</keyword>
<feature type="domain" description="Leucine-binding protein" evidence="6">
    <location>
        <begin position="33"/>
        <end position="367"/>
    </location>
</feature>
<dbReference type="HOGENOM" id="CLU_027128_6_2_0"/>
<keyword evidence="8" id="KW-1185">Reference proteome</keyword>
<evidence type="ECO:0000313" key="7">
    <source>
        <dbReference type="EMBL" id="ACZ40511.1"/>
    </source>
</evidence>
<dbReference type="Proteomes" id="UP000002027">
    <property type="component" value="Chromosome 2"/>
</dbReference>
<dbReference type="OrthoDB" id="9783240at2"/>
<dbReference type="EMBL" id="CP001824">
    <property type="protein sequence ID" value="ACZ40511.1"/>
    <property type="molecule type" value="Genomic_DNA"/>
</dbReference>
<dbReference type="RefSeq" id="WP_012873546.1">
    <property type="nucleotide sequence ID" value="NC_013524.1"/>
</dbReference>
<dbReference type="eggNOG" id="COG0683">
    <property type="taxonomic scope" value="Bacteria"/>
</dbReference>
<reference evidence="7 8" key="2">
    <citation type="journal article" date="2010" name="Stand. Genomic Sci.">
        <title>Complete genome sequence of Desulfohalobium retbaense type strain (HR(100)).</title>
        <authorList>
            <person name="Spring S."/>
            <person name="Nolan M."/>
            <person name="Lapidus A."/>
            <person name="Glavina Del Rio T."/>
            <person name="Copeland A."/>
            <person name="Tice H."/>
            <person name="Cheng J.F."/>
            <person name="Lucas S."/>
            <person name="Land M."/>
            <person name="Chen F."/>
            <person name="Bruce D."/>
            <person name="Goodwin L."/>
            <person name="Pitluck S."/>
            <person name="Ivanova N."/>
            <person name="Mavromatis K."/>
            <person name="Mikhailova N."/>
            <person name="Pati A."/>
            <person name="Chen A."/>
            <person name="Palaniappan K."/>
            <person name="Hauser L."/>
            <person name="Chang Y.J."/>
            <person name="Jeffries C.D."/>
            <person name="Munk C."/>
            <person name="Kiss H."/>
            <person name="Chain P."/>
            <person name="Han C."/>
            <person name="Brettin T."/>
            <person name="Detter J.C."/>
            <person name="Schuler E."/>
            <person name="Goker M."/>
            <person name="Rohde M."/>
            <person name="Bristow J."/>
            <person name="Eisen J.A."/>
            <person name="Markowitz V."/>
            <person name="Hugenholtz P."/>
            <person name="Kyrpides N.C."/>
            <person name="Klenk H.P."/>
        </authorList>
    </citation>
    <scope>NUCLEOTIDE SEQUENCE [LARGE SCALE GENOMIC DNA]</scope>
    <source>
        <strain evidence="8">ATCC 49802 / DSM 20745 / S 6022</strain>
    </source>
</reference>
<feature type="chain" id="PRO_5003021512" evidence="5">
    <location>
        <begin position="29"/>
        <end position="375"/>
    </location>
</feature>
<dbReference type="KEGG" id="sti:Sthe_3111"/>
<name>D1C9L8_SPHTD</name>
<dbReference type="PROSITE" id="PS51257">
    <property type="entry name" value="PROKAR_LIPOPROTEIN"/>
    <property type="match status" value="1"/>
</dbReference>
<dbReference type="STRING" id="479434.Sthe_3111"/>
<dbReference type="InterPro" id="IPR051010">
    <property type="entry name" value="BCAA_transport"/>
</dbReference>
<dbReference type="GO" id="GO:0006865">
    <property type="term" value="P:amino acid transport"/>
    <property type="evidence" value="ECO:0007669"/>
    <property type="project" value="UniProtKB-KW"/>
</dbReference>
<evidence type="ECO:0000259" key="6">
    <source>
        <dbReference type="Pfam" id="PF13458"/>
    </source>
</evidence>
<keyword evidence="7" id="KW-0675">Receptor</keyword>
<keyword evidence="2" id="KW-0813">Transport</keyword>
<evidence type="ECO:0000256" key="4">
    <source>
        <dbReference type="ARBA" id="ARBA00022970"/>
    </source>
</evidence>
<dbReference type="PRINTS" id="PR00337">
    <property type="entry name" value="LEUILEVALBP"/>
</dbReference>
<gene>
    <name evidence="7" type="ordered locus">Sthe_3111</name>
</gene>
<evidence type="ECO:0000256" key="1">
    <source>
        <dbReference type="ARBA" id="ARBA00010062"/>
    </source>
</evidence>
<dbReference type="InterPro" id="IPR028082">
    <property type="entry name" value="Peripla_BP_I"/>
</dbReference>
<dbReference type="InParanoid" id="D1C9L8"/>
<dbReference type="CDD" id="cd06349">
    <property type="entry name" value="PBP1_ABC_HAAT-like"/>
    <property type="match status" value="1"/>
</dbReference>
<dbReference type="PANTHER" id="PTHR30483">
    <property type="entry name" value="LEUCINE-SPECIFIC-BINDING PROTEIN"/>
    <property type="match status" value="1"/>
</dbReference>
<accession>D1C9L8</accession>
<comment type="similarity">
    <text evidence="1">Belongs to the leucine-binding protein family.</text>
</comment>
<dbReference type="InterPro" id="IPR000709">
    <property type="entry name" value="Leu_Ile_Val-bd"/>
</dbReference>
<dbReference type="AlphaFoldDB" id="D1C9L8"/>
<dbReference type="Pfam" id="PF13458">
    <property type="entry name" value="Peripla_BP_6"/>
    <property type="match status" value="1"/>
</dbReference>
<protein>
    <submittedName>
        <fullName evidence="7">Extracellular ligand-binding receptor</fullName>
    </submittedName>
</protein>
<evidence type="ECO:0000256" key="3">
    <source>
        <dbReference type="ARBA" id="ARBA00022729"/>
    </source>
</evidence>
<proteinExistence type="inferred from homology"/>
<dbReference type="Gene3D" id="3.40.50.2300">
    <property type="match status" value="2"/>
</dbReference>
<evidence type="ECO:0000313" key="8">
    <source>
        <dbReference type="Proteomes" id="UP000002027"/>
    </source>
</evidence>
<dbReference type="InterPro" id="IPR028081">
    <property type="entry name" value="Leu-bd"/>
</dbReference>
<dbReference type="PANTHER" id="PTHR30483:SF6">
    <property type="entry name" value="PERIPLASMIC BINDING PROTEIN OF ABC TRANSPORTER FOR NATURAL AMINO ACIDS"/>
    <property type="match status" value="1"/>
</dbReference>
<evidence type="ECO:0000256" key="5">
    <source>
        <dbReference type="SAM" id="SignalP"/>
    </source>
</evidence>
<sequence>MSRRPLRWVSALFVIALLVAGCGSPGDAADSDEIKIAVVGPMTGDAAQYGEDFTRGAQLAAEQINAADGVDGKQITIVTFDDRNDTTEAASVAQKIATDSSIVASMGHFTSSTVYAAMPIYKSNQLPLVVISASDPGITEQGNEWVFRVSPTNNLGAEAMADLIVNELGLKKIAIFYLNTDFGKTEREFFTARVQANGGEIVLDEPYQPDAKDFSSSIIKLKNAGADAVYLSSYYNDAVLLIRQAKDAGVEIRWFTSAAVLSPQFTEIGGEAVEGVITNRVSQGDSWDAVAEAYRAKYNDDPSPFVIYAYSAVQAVAEAARSEGTSREAIRDGLAKIQGLETALGPLTFDENRQAVYESFDYLEVRDGQFQLWQP</sequence>
<dbReference type="SUPFAM" id="SSF53822">
    <property type="entry name" value="Periplasmic binding protein-like I"/>
    <property type="match status" value="1"/>
</dbReference>
<organism evidence="7 8">
    <name type="scientific">Sphaerobacter thermophilus (strain ATCC 49802 / DSM 20745 / KCCM 41009 / NCIMB 13125 / S 6022)</name>
    <dbReference type="NCBI Taxonomy" id="479434"/>
    <lineage>
        <taxon>Bacteria</taxon>
        <taxon>Pseudomonadati</taxon>
        <taxon>Thermomicrobiota</taxon>
        <taxon>Thermomicrobia</taxon>
        <taxon>Sphaerobacterales</taxon>
        <taxon>Sphaerobacterineae</taxon>
        <taxon>Sphaerobacteraceae</taxon>
        <taxon>Sphaerobacter</taxon>
    </lineage>
</organism>
<reference evidence="8" key="1">
    <citation type="submission" date="2009-11" db="EMBL/GenBank/DDBJ databases">
        <title>The complete chromosome 2 of Sphaerobacter thermophilus DSM 20745.</title>
        <authorList>
            <person name="Lucas S."/>
            <person name="Copeland A."/>
            <person name="Lapidus A."/>
            <person name="Glavina del Rio T."/>
            <person name="Dalin E."/>
            <person name="Tice H."/>
            <person name="Bruce D."/>
            <person name="Goodwin L."/>
            <person name="Pitluck S."/>
            <person name="Kyrpides N."/>
            <person name="Mavromatis K."/>
            <person name="Ivanova N."/>
            <person name="Mikhailova N."/>
            <person name="LaButti K.M."/>
            <person name="Clum A."/>
            <person name="Sun H.I."/>
            <person name="Brettin T."/>
            <person name="Detter J.C."/>
            <person name="Han C."/>
            <person name="Larimer F."/>
            <person name="Land M."/>
            <person name="Hauser L."/>
            <person name="Markowitz V."/>
            <person name="Cheng J.F."/>
            <person name="Hugenholtz P."/>
            <person name="Woyke T."/>
            <person name="Wu D."/>
            <person name="Steenblock K."/>
            <person name="Schneider S."/>
            <person name="Pukall R."/>
            <person name="Goeker M."/>
            <person name="Klenk H.P."/>
            <person name="Eisen J.A."/>
        </authorList>
    </citation>
    <scope>NUCLEOTIDE SEQUENCE [LARGE SCALE GENOMIC DNA]</scope>
    <source>
        <strain evidence="8">ATCC 49802 / DSM 20745 / S 6022</strain>
    </source>
</reference>
<keyword evidence="3 5" id="KW-0732">Signal</keyword>